<keyword evidence="1" id="KW-0732">Signal</keyword>
<dbReference type="PROSITE" id="PS51257">
    <property type="entry name" value="PROKAR_LIPOPROTEIN"/>
    <property type="match status" value="1"/>
</dbReference>
<dbReference type="KEGG" id="mal:MAGa2500"/>
<dbReference type="NCBIfam" id="NF045826">
    <property type="entry name" value="lipo_P68"/>
    <property type="match status" value="1"/>
</dbReference>
<evidence type="ECO:0000313" key="3">
    <source>
        <dbReference type="Proteomes" id="UP000006902"/>
    </source>
</evidence>
<sequence length="592" mass="66762">MNKKKIMFGIIPLMAAAPMIAASCQKSEKSVVFQFAQSNVWPLPKMLVPLVEYYNKTFSKDKDFLPVKLQFSDVTKTTSEFELIKKVKNDIESNNESSLPSLILGAQSGAYVLNQYKRLMDLSDYGITKSIFNKNIADLHSKLPGQKGNDKIYSIPFDNLDVDAVVYNLEVLNHIFKMIKENGGNVDENADIVKKATEAGKEGVGQKLPDNTIWKALEPKTADKKAFNGLSVNNETFSSIENIKEFAKKFYEGTKLNTSKVNDDTLTGEVISVDYANDLLFKELNSQIGKDKLVFDSVETGKEENPVAVKYNLVDDSDIKNKFKQLLSGYKNIIKRHEHKVGENNKVFQTINFGNKGENASINIARFKSAISFAASVGVNSTMFSSRNKEIYGKDDPDFEKKVAACEDVYMDPQLTTVKKGEQKIFTEGGSSLLTIKLSDESLNKATIKFIKWLFEGKNNAYNQGMEENWKTFAKYSGYIMPLASVINDQSLNWFQSEADKLKQKRANKTISDEEFRILNFLRSAYVSIKSIRDFEKDNSIIAKNNVQDDKTGQINNTISSVAKTWTNHNKPSEIKEDILIESIEKEINPNR</sequence>
<dbReference type="InterPro" id="IPR054825">
    <property type="entry name" value="P68-like"/>
</dbReference>
<dbReference type="Proteomes" id="UP000006902">
    <property type="component" value="Chromosome"/>
</dbReference>
<name>D3VPS1_MYCAA</name>
<dbReference type="eggNOG" id="ENOG5030MEJ">
    <property type="taxonomic scope" value="Bacteria"/>
</dbReference>
<evidence type="ECO:0000313" key="2">
    <source>
        <dbReference type="EMBL" id="CBH40466.1"/>
    </source>
</evidence>
<feature type="signal peptide" evidence="1">
    <location>
        <begin position="1"/>
        <end position="21"/>
    </location>
</feature>
<gene>
    <name evidence="2" type="ordered locus">MAGa2500</name>
</gene>
<dbReference type="RefSeq" id="WP_013021883.1">
    <property type="nucleotide sequence ID" value="NC_013948.1"/>
</dbReference>
<dbReference type="AlphaFoldDB" id="D3VPS1"/>
<accession>D3VPS1</accession>
<reference evidence="3" key="1">
    <citation type="journal article" date="2010" name="BMC Genomics">
        <title>Comparative genomic and proteomic analyses of two Mycoplasma agalactiae strains: clues to the macro- and micro-events that are shaping mycoplasma diversity.</title>
        <authorList>
            <person name="Nouvel L.X."/>
            <person name="Sirand-Pugnet P."/>
            <person name="Marenda M.S."/>
            <person name="Sagne E."/>
            <person name="Barbe V."/>
            <person name="Mangenot S."/>
            <person name="Schenowitz C."/>
            <person name="Jacob D."/>
            <person name="Barre A."/>
            <person name="Claverol S."/>
            <person name="Blanchard A."/>
            <person name="Citti C."/>
        </authorList>
    </citation>
    <scope>NUCLEOTIDE SEQUENCE [LARGE SCALE GENOMIC DNA]</scope>
    <source>
        <strain evidence="3">5632</strain>
    </source>
</reference>
<organism evidence="2 3">
    <name type="scientific">Mycoplasmopsis agalactiae</name>
    <name type="common">Mycoplasma agalactiae</name>
    <dbReference type="NCBI Taxonomy" id="2110"/>
    <lineage>
        <taxon>Bacteria</taxon>
        <taxon>Bacillati</taxon>
        <taxon>Mycoplasmatota</taxon>
        <taxon>Mycoplasmoidales</taxon>
        <taxon>Metamycoplasmataceae</taxon>
        <taxon>Mycoplasmopsis</taxon>
    </lineage>
</organism>
<evidence type="ECO:0008006" key="4">
    <source>
        <dbReference type="Google" id="ProtNLM"/>
    </source>
</evidence>
<feature type="chain" id="PRO_5003051785" description="Mycoplasma lipoprotein C-terminal domain-containing protein" evidence="1">
    <location>
        <begin position="22"/>
        <end position="592"/>
    </location>
</feature>
<dbReference type="OrthoDB" id="394917at2"/>
<evidence type="ECO:0000256" key="1">
    <source>
        <dbReference type="SAM" id="SignalP"/>
    </source>
</evidence>
<dbReference type="EMBL" id="FP671138">
    <property type="protein sequence ID" value="CBH40466.1"/>
    <property type="molecule type" value="Genomic_DNA"/>
</dbReference>
<proteinExistence type="predicted"/>
<protein>
    <recommendedName>
        <fullName evidence="4">Mycoplasma lipoprotein C-terminal domain-containing protein</fullName>
    </recommendedName>
</protein>